<dbReference type="Pfam" id="PF00583">
    <property type="entry name" value="Acetyltransf_1"/>
    <property type="match status" value="1"/>
</dbReference>
<dbReference type="SUPFAM" id="SSF55729">
    <property type="entry name" value="Acyl-CoA N-acyltransferases (Nat)"/>
    <property type="match status" value="1"/>
</dbReference>
<dbReference type="EMBL" id="CP076607">
    <property type="protein sequence ID" value="QWU16520.1"/>
    <property type="molecule type" value="Genomic_DNA"/>
</dbReference>
<keyword evidence="1" id="KW-0808">Transferase</keyword>
<accession>A0ABX8HID7</accession>
<dbReference type="PROSITE" id="PS51186">
    <property type="entry name" value="GNAT"/>
    <property type="match status" value="1"/>
</dbReference>
<gene>
    <name evidence="4" type="ORF">KP014_04600</name>
</gene>
<dbReference type="InterPro" id="IPR016181">
    <property type="entry name" value="Acyl_CoA_acyltransferase"/>
</dbReference>
<dbReference type="Gene3D" id="3.40.630.30">
    <property type="match status" value="1"/>
</dbReference>
<dbReference type="Proteomes" id="UP000683429">
    <property type="component" value="Chromosome"/>
</dbReference>
<evidence type="ECO:0000256" key="2">
    <source>
        <dbReference type="ARBA" id="ARBA00023315"/>
    </source>
</evidence>
<evidence type="ECO:0000256" key="1">
    <source>
        <dbReference type="ARBA" id="ARBA00022679"/>
    </source>
</evidence>
<reference evidence="4 5" key="1">
    <citation type="submission" date="2021-06" db="EMBL/GenBank/DDBJ databases">
        <title>Whole genome sequence of Paenibacillus sophorae DSM23020 for comparative genomics.</title>
        <authorList>
            <person name="Kim M.-J."/>
            <person name="Lee G."/>
            <person name="Shin J.-H."/>
        </authorList>
    </citation>
    <scope>NUCLEOTIDE SEQUENCE [LARGE SCALE GENOMIC DNA]</scope>
    <source>
        <strain evidence="4 5">DSM 23020</strain>
    </source>
</reference>
<evidence type="ECO:0000313" key="5">
    <source>
        <dbReference type="Proteomes" id="UP000683429"/>
    </source>
</evidence>
<dbReference type="PANTHER" id="PTHR43420">
    <property type="entry name" value="ACETYLTRANSFERASE"/>
    <property type="match status" value="1"/>
</dbReference>
<evidence type="ECO:0000313" key="4">
    <source>
        <dbReference type="EMBL" id="QWU16520.1"/>
    </source>
</evidence>
<sequence>MGGAILKHITVRKAEIDDIAGLSELFIDFIGKESNLTAMKKQLEVISANPNYYVAVACDGNKLIGTSMGIACYDLVGSCNSFLLIENVVVLPQYQGQGVGKVLMKALEDFGEINHCKYVILVSESKRESSHKFYESIGYTTDQRGFKKQLMKHV</sequence>
<feature type="domain" description="N-acetyltransferase" evidence="3">
    <location>
        <begin position="9"/>
        <end position="154"/>
    </location>
</feature>
<dbReference type="InterPro" id="IPR000182">
    <property type="entry name" value="GNAT_dom"/>
</dbReference>
<name>A0ABX8HID7_9BACL</name>
<evidence type="ECO:0000259" key="3">
    <source>
        <dbReference type="PROSITE" id="PS51186"/>
    </source>
</evidence>
<keyword evidence="5" id="KW-1185">Reference proteome</keyword>
<dbReference type="CDD" id="cd04301">
    <property type="entry name" value="NAT_SF"/>
    <property type="match status" value="1"/>
</dbReference>
<organism evidence="4 5">
    <name type="scientific">Paenibacillus sophorae</name>
    <dbReference type="NCBI Taxonomy" id="1333845"/>
    <lineage>
        <taxon>Bacteria</taxon>
        <taxon>Bacillati</taxon>
        <taxon>Bacillota</taxon>
        <taxon>Bacilli</taxon>
        <taxon>Bacillales</taxon>
        <taxon>Paenibacillaceae</taxon>
        <taxon>Paenibacillus</taxon>
    </lineage>
</organism>
<proteinExistence type="predicted"/>
<dbReference type="InterPro" id="IPR050680">
    <property type="entry name" value="YpeA/RimI_acetyltransf"/>
</dbReference>
<keyword evidence="2" id="KW-0012">Acyltransferase</keyword>
<protein>
    <submittedName>
        <fullName evidence="4">GNAT family N-acetyltransferase</fullName>
    </submittedName>
</protein>